<name>A0A841Y8K8_9LIST</name>
<sequence>MADDFVKVHVTTDDEGNVTGWCNKEVFDANGVVTAEVIIPEGAFEISTSPELIGDLDAVKIINGVAFLDEERRNQAIEEANKADPRDAAILELSDLVALLYGKLEALEK</sequence>
<comment type="caution">
    <text evidence="1">The sequence shown here is derived from an EMBL/GenBank/DDBJ whole genome shotgun (WGS) entry which is preliminary data.</text>
</comment>
<evidence type="ECO:0000313" key="2">
    <source>
        <dbReference type="Proteomes" id="UP000591929"/>
    </source>
</evidence>
<dbReference type="AlphaFoldDB" id="A0A841Y8K8"/>
<gene>
    <name evidence="1" type="ORF">HB847_13325</name>
</gene>
<proteinExistence type="predicted"/>
<evidence type="ECO:0000313" key="1">
    <source>
        <dbReference type="EMBL" id="MBC1373354.1"/>
    </source>
</evidence>
<reference evidence="1 2" key="1">
    <citation type="submission" date="2020-03" db="EMBL/GenBank/DDBJ databases">
        <title>Soil Listeria distribution.</title>
        <authorList>
            <person name="Liao J."/>
            <person name="Wiedmann M."/>
        </authorList>
    </citation>
    <scope>NUCLEOTIDE SEQUENCE [LARGE SCALE GENOMIC DNA]</scope>
    <source>
        <strain evidence="1 2">FSL L7-1681</strain>
    </source>
</reference>
<organism evidence="1 2">
    <name type="scientific">Listeria booriae</name>
    <dbReference type="NCBI Taxonomy" id="1552123"/>
    <lineage>
        <taxon>Bacteria</taxon>
        <taxon>Bacillati</taxon>
        <taxon>Bacillota</taxon>
        <taxon>Bacilli</taxon>
        <taxon>Bacillales</taxon>
        <taxon>Listeriaceae</taxon>
        <taxon>Listeria</taxon>
    </lineage>
</organism>
<dbReference type="RefSeq" id="WP_185377654.1">
    <property type="nucleotide sequence ID" value="NZ_JAARPL010000010.1"/>
</dbReference>
<dbReference type="EMBL" id="JAARPL010000010">
    <property type="protein sequence ID" value="MBC1373354.1"/>
    <property type="molecule type" value="Genomic_DNA"/>
</dbReference>
<accession>A0A841Y8K8</accession>
<dbReference type="Proteomes" id="UP000591929">
    <property type="component" value="Unassembled WGS sequence"/>
</dbReference>
<protein>
    <submittedName>
        <fullName evidence="1">Uncharacterized protein</fullName>
    </submittedName>
</protein>